<dbReference type="EMBL" id="JBHUDZ010000013">
    <property type="protein sequence ID" value="MFD1604312.1"/>
    <property type="molecule type" value="Genomic_DNA"/>
</dbReference>
<gene>
    <name evidence="1" type="ORF">ACFSC2_16360</name>
</gene>
<sequence length="167" mass="19616">MKSKSIYLTLAILFLFISCNKKTESEIENKFVKTWYDTQYIVPGRSELIVKKDSTFNYTSAGCDWRVFSKGKWKIKGDSIELTSSKIDTCYMAFPFIDCGFYERKDKERMVTIPNCKPDTGSDFCLFTKETFYLRNDSLIYKIKDSKCPDSLRIEFAKTPKIRKHYN</sequence>
<evidence type="ECO:0000313" key="1">
    <source>
        <dbReference type="EMBL" id="MFD1604312.1"/>
    </source>
</evidence>
<proteinExistence type="predicted"/>
<dbReference type="RefSeq" id="WP_379817776.1">
    <property type="nucleotide sequence ID" value="NZ_JBHUDZ010000013.1"/>
</dbReference>
<protein>
    <recommendedName>
        <fullName evidence="3">Lipocalin-like domain-containing protein</fullName>
    </recommendedName>
</protein>
<keyword evidence="2" id="KW-1185">Reference proteome</keyword>
<dbReference type="Proteomes" id="UP001597138">
    <property type="component" value="Unassembled WGS sequence"/>
</dbReference>
<comment type="caution">
    <text evidence="1">The sequence shown here is derived from an EMBL/GenBank/DDBJ whole genome shotgun (WGS) entry which is preliminary data.</text>
</comment>
<evidence type="ECO:0000313" key="2">
    <source>
        <dbReference type="Proteomes" id="UP001597138"/>
    </source>
</evidence>
<dbReference type="PROSITE" id="PS51257">
    <property type="entry name" value="PROKAR_LIPOPROTEIN"/>
    <property type="match status" value="1"/>
</dbReference>
<name>A0ABW4HGZ2_9FLAO</name>
<evidence type="ECO:0008006" key="3">
    <source>
        <dbReference type="Google" id="ProtNLM"/>
    </source>
</evidence>
<accession>A0ABW4HGZ2</accession>
<organism evidence="1 2">
    <name type="scientific">Flavobacterium artemisiae</name>
    <dbReference type="NCBI Taxonomy" id="2126556"/>
    <lineage>
        <taxon>Bacteria</taxon>
        <taxon>Pseudomonadati</taxon>
        <taxon>Bacteroidota</taxon>
        <taxon>Flavobacteriia</taxon>
        <taxon>Flavobacteriales</taxon>
        <taxon>Flavobacteriaceae</taxon>
        <taxon>Flavobacterium</taxon>
    </lineage>
</organism>
<reference evidence="2" key="1">
    <citation type="journal article" date="2019" name="Int. J. Syst. Evol. Microbiol.">
        <title>The Global Catalogue of Microorganisms (GCM) 10K type strain sequencing project: providing services to taxonomists for standard genome sequencing and annotation.</title>
        <authorList>
            <consortium name="The Broad Institute Genomics Platform"/>
            <consortium name="The Broad Institute Genome Sequencing Center for Infectious Disease"/>
            <person name="Wu L."/>
            <person name="Ma J."/>
        </authorList>
    </citation>
    <scope>NUCLEOTIDE SEQUENCE [LARGE SCALE GENOMIC DNA]</scope>
    <source>
        <strain evidence="2">CCUG 70865</strain>
    </source>
</reference>